<evidence type="ECO:0000313" key="2">
    <source>
        <dbReference type="Proteomes" id="UP000003191"/>
    </source>
</evidence>
<dbReference type="EMBL" id="ACCG02000002">
    <property type="protein sequence ID" value="EFE90130.1"/>
    <property type="molecule type" value="Genomic_DNA"/>
</dbReference>
<gene>
    <name evidence="1" type="ORF">BIFBRE_02875</name>
</gene>
<accession>D4BLE3</accession>
<evidence type="ECO:0000313" key="1">
    <source>
        <dbReference type="EMBL" id="EFE90130.1"/>
    </source>
</evidence>
<dbReference type="Proteomes" id="UP000003191">
    <property type="component" value="Unassembled WGS sequence"/>
</dbReference>
<protein>
    <submittedName>
        <fullName evidence="1">Uncharacterized protein</fullName>
    </submittedName>
</protein>
<dbReference type="HOGENOM" id="CLU_2970162_0_0_11"/>
<sequence>MCHDDRLLSSFLLIQCTFQCSYSYGHDLCYPHPLSPIVDKCGQVDNHNGHIYNPPSQK</sequence>
<proteinExistence type="predicted"/>
<name>D4BLE3_BIFBR</name>
<reference evidence="1 2" key="1">
    <citation type="submission" date="2010-02" db="EMBL/GenBank/DDBJ databases">
        <authorList>
            <person name="Weinstock G."/>
            <person name="Sodergren E."/>
            <person name="Clifton S."/>
            <person name="Fulton L."/>
            <person name="Fulton B."/>
            <person name="Courtney L."/>
            <person name="Fronick C."/>
            <person name="Harrison M."/>
            <person name="Strong C."/>
            <person name="Farmer C."/>
            <person name="Delahaunty K."/>
            <person name="Markovic C."/>
            <person name="Hall O."/>
            <person name="Minx P."/>
            <person name="Tomlinson C."/>
            <person name="Mitreva M."/>
            <person name="Nelson J."/>
            <person name="Hou S."/>
            <person name="Wollam A."/>
            <person name="Pepin K.H."/>
            <person name="Johnson M."/>
            <person name="Bhonagiri V."/>
            <person name="Zhang X."/>
            <person name="Suruliraj S."/>
            <person name="Warren W."/>
            <person name="Chinwalla A."/>
            <person name="Mardis E.R."/>
            <person name="Wilson R.K."/>
        </authorList>
    </citation>
    <scope>NUCLEOTIDE SEQUENCE [LARGE SCALE GENOMIC DNA]</scope>
    <source>
        <strain evidence="1 2">DSM 20213</strain>
    </source>
</reference>
<organism evidence="1 2">
    <name type="scientific">Bifidobacterium breve DSM 20213 = JCM 1192</name>
    <dbReference type="NCBI Taxonomy" id="518634"/>
    <lineage>
        <taxon>Bacteria</taxon>
        <taxon>Bacillati</taxon>
        <taxon>Actinomycetota</taxon>
        <taxon>Actinomycetes</taxon>
        <taxon>Bifidobacteriales</taxon>
        <taxon>Bifidobacteriaceae</taxon>
        <taxon>Bifidobacterium</taxon>
    </lineage>
</organism>
<keyword evidence="2" id="KW-1185">Reference proteome</keyword>
<dbReference type="AlphaFoldDB" id="D4BLE3"/>
<comment type="caution">
    <text evidence="1">The sequence shown here is derived from an EMBL/GenBank/DDBJ whole genome shotgun (WGS) entry which is preliminary data.</text>
</comment>